<feature type="region of interest" description="Disordered" evidence="1">
    <location>
        <begin position="128"/>
        <end position="156"/>
    </location>
</feature>
<sequence>MYLSDHSALWRPHVGLCPVDGYFRNASQLLTRLNSIQGTFVDIPGRDSVISGSTSSDRQAWIAAPIVLGTVFLGILVYVLLSVWRKRRRDGYVGKNMEKAPVVSSFHTQSTVPDEKWRDEKRTGALNWTTFGSDSERTSRPDSAAESSSDPFSASYERGTVNLSSKVLTETNESRQGQGIALEDMQLSHEELVLIFQRVKELRNLVDIGKTPEFDEGDRADRLETLARGLAGIRVRQI</sequence>
<protein>
    <submittedName>
        <fullName evidence="3">Uncharacterized protein</fullName>
    </submittedName>
</protein>
<name>G4T6M6_SERID</name>
<keyword evidence="2" id="KW-0812">Transmembrane</keyword>
<reference evidence="3 4" key="1">
    <citation type="journal article" date="2011" name="PLoS Pathog.">
        <title>Endophytic Life Strategies Decoded by Genome and Transcriptome Analyses of the Mutualistic Root Symbiont Piriformospora indica.</title>
        <authorList>
            <person name="Zuccaro A."/>
            <person name="Lahrmann U."/>
            <person name="Guldener U."/>
            <person name="Langen G."/>
            <person name="Pfiffi S."/>
            <person name="Biedenkopf D."/>
            <person name="Wong P."/>
            <person name="Samans B."/>
            <person name="Grimm C."/>
            <person name="Basiewicz M."/>
            <person name="Murat C."/>
            <person name="Martin F."/>
            <person name="Kogel K.H."/>
        </authorList>
    </citation>
    <scope>NUCLEOTIDE SEQUENCE [LARGE SCALE GENOMIC DNA]</scope>
    <source>
        <strain evidence="3 4">DSM 11827</strain>
    </source>
</reference>
<accession>G4T6M6</accession>
<evidence type="ECO:0000313" key="3">
    <source>
        <dbReference type="EMBL" id="CCA66969.1"/>
    </source>
</evidence>
<gene>
    <name evidence="3" type="ORF">PIIN_00806</name>
</gene>
<keyword evidence="4" id="KW-1185">Reference proteome</keyword>
<evidence type="ECO:0000256" key="2">
    <source>
        <dbReference type="SAM" id="Phobius"/>
    </source>
</evidence>
<dbReference type="EMBL" id="CAFZ01000008">
    <property type="protein sequence ID" value="CCA66969.1"/>
    <property type="molecule type" value="Genomic_DNA"/>
</dbReference>
<organism evidence="3 4">
    <name type="scientific">Serendipita indica (strain DSM 11827)</name>
    <name type="common">Root endophyte fungus</name>
    <name type="synonym">Piriformospora indica</name>
    <dbReference type="NCBI Taxonomy" id="1109443"/>
    <lineage>
        <taxon>Eukaryota</taxon>
        <taxon>Fungi</taxon>
        <taxon>Dikarya</taxon>
        <taxon>Basidiomycota</taxon>
        <taxon>Agaricomycotina</taxon>
        <taxon>Agaricomycetes</taxon>
        <taxon>Sebacinales</taxon>
        <taxon>Serendipitaceae</taxon>
        <taxon>Serendipita</taxon>
    </lineage>
</organism>
<keyword evidence="2" id="KW-1133">Transmembrane helix</keyword>
<feature type="transmembrane region" description="Helical" evidence="2">
    <location>
        <begin position="60"/>
        <end position="81"/>
    </location>
</feature>
<comment type="caution">
    <text evidence="3">The sequence shown here is derived from an EMBL/GenBank/DDBJ whole genome shotgun (WGS) entry which is preliminary data.</text>
</comment>
<keyword evidence="2" id="KW-0472">Membrane</keyword>
<dbReference type="HOGENOM" id="CLU_1166238_0_0_1"/>
<dbReference type="Proteomes" id="UP000007148">
    <property type="component" value="Unassembled WGS sequence"/>
</dbReference>
<dbReference type="AlphaFoldDB" id="G4T6M6"/>
<dbReference type="InParanoid" id="G4T6M6"/>
<evidence type="ECO:0000256" key="1">
    <source>
        <dbReference type="SAM" id="MobiDB-lite"/>
    </source>
</evidence>
<proteinExistence type="predicted"/>
<evidence type="ECO:0000313" key="4">
    <source>
        <dbReference type="Proteomes" id="UP000007148"/>
    </source>
</evidence>